<dbReference type="OrthoDB" id="1668776at2"/>
<dbReference type="Proteomes" id="UP000223759">
    <property type="component" value="Unassembled WGS sequence"/>
</dbReference>
<evidence type="ECO:0000256" key="2">
    <source>
        <dbReference type="ARBA" id="ARBA00022803"/>
    </source>
</evidence>
<dbReference type="RefSeq" id="WP_159435503.1">
    <property type="nucleotide sequence ID" value="NZ_CP023018.1"/>
</dbReference>
<gene>
    <name evidence="4" type="ORF">SAMN05216526_0089</name>
</gene>
<dbReference type="InterPro" id="IPR019734">
    <property type="entry name" value="TPR_rpt"/>
</dbReference>
<proteinExistence type="predicted"/>
<evidence type="ECO:0000313" key="4">
    <source>
        <dbReference type="EMBL" id="SIT65639.1"/>
    </source>
</evidence>
<evidence type="ECO:0000256" key="3">
    <source>
        <dbReference type="PROSITE-ProRule" id="PRU00339"/>
    </source>
</evidence>
<sequence>MLPAIEHTCVSVPKRPGAAVGRAFTAMPRNGRRSLRLLGFLLCIVLVGACSSNPQRPGEPALSSTELSEFLTLAREAQVEGDSARALFYYQEILTQRPRHAEALSESGLLLLQMGDLMQARPLLQQAQAQRPNDARLREALAVTDFRLGEHEQTRIVFEQLIANREAGWQSHNALGVMADLEGDYQAARGHYQQALALRPNNPVVLNNLGYSRLMARDFSAAERHFREGLRQSPNHSRMRINWGLTLAWQGRYADAMNAMQPPLDASAAANNVGYIALLKNERGIAMRYFEQAAAQSPRFYPRAEQNRLRALNISGGDGS</sequence>
<keyword evidence="1" id="KW-0677">Repeat</keyword>
<dbReference type="STRING" id="233100.SAMN05216526_0089"/>
<evidence type="ECO:0000313" key="5">
    <source>
        <dbReference type="Proteomes" id="UP000223759"/>
    </source>
</evidence>
<dbReference type="AlphaFoldDB" id="A0A1R3VM32"/>
<organism evidence="4 5">
    <name type="scientific">Ectothiorhodosinus mongolicus</name>
    <dbReference type="NCBI Taxonomy" id="233100"/>
    <lineage>
        <taxon>Bacteria</taxon>
        <taxon>Pseudomonadati</taxon>
        <taxon>Pseudomonadota</taxon>
        <taxon>Gammaproteobacteria</taxon>
        <taxon>Chromatiales</taxon>
        <taxon>Ectothiorhodospiraceae</taxon>
        <taxon>Ectothiorhodosinus</taxon>
    </lineage>
</organism>
<reference evidence="4 5" key="1">
    <citation type="submission" date="2017-01" db="EMBL/GenBank/DDBJ databases">
        <authorList>
            <person name="Mah S.A."/>
            <person name="Swanson W.J."/>
            <person name="Moy G.W."/>
            <person name="Vacquier V.D."/>
        </authorList>
    </citation>
    <scope>NUCLEOTIDE SEQUENCE [LARGE SCALE GENOMIC DNA]</scope>
    <source>
        <strain evidence="4 5">M9</strain>
    </source>
</reference>
<feature type="repeat" description="TPR" evidence="3">
    <location>
        <begin position="169"/>
        <end position="202"/>
    </location>
</feature>
<dbReference type="SUPFAM" id="SSF48452">
    <property type="entry name" value="TPR-like"/>
    <property type="match status" value="1"/>
</dbReference>
<feature type="repeat" description="TPR" evidence="3">
    <location>
        <begin position="101"/>
        <end position="134"/>
    </location>
</feature>
<dbReference type="PROSITE" id="PS50005">
    <property type="entry name" value="TPR"/>
    <property type="match status" value="3"/>
</dbReference>
<dbReference type="InterPro" id="IPR011990">
    <property type="entry name" value="TPR-like_helical_dom_sf"/>
</dbReference>
<protein>
    <submittedName>
        <fullName evidence="4">Flp pilus assembly protein TadD, contains TPR repeats</fullName>
    </submittedName>
</protein>
<dbReference type="InterPro" id="IPR052346">
    <property type="entry name" value="O-mannosyl-transferase_TMTC"/>
</dbReference>
<name>A0A1R3VM32_9GAMM</name>
<evidence type="ECO:0000256" key="1">
    <source>
        <dbReference type="ARBA" id="ARBA00022737"/>
    </source>
</evidence>
<keyword evidence="5" id="KW-1185">Reference proteome</keyword>
<dbReference type="SMART" id="SM00028">
    <property type="entry name" value="TPR"/>
    <property type="match status" value="5"/>
</dbReference>
<dbReference type="EMBL" id="FTPK01000001">
    <property type="protein sequence ID" value="SIT65639.1"/>
    <property type="molecule type" value="Genomic_DNA"/>
</dbReference>
<dbReference type="PANTHER" id="PTHR44227">
    <property type="match status" value="1"/>
</dbReference>
<dbReference type="Pfam" id="PF14559">
    <property type="entry name" value="TPR_19"/>
    <property type="match status" value="2"/>
</dbReference>
<keyword evidence="2 3" id="KW-0802">TPR repeat</keyword>
<accession>A0A1R3VM32</accession>
<feature type="repeat" description="TPR" evidence="3">
    <location>
        <begin position="203"/>
        <end position="236"/>
    </location>
</feature>
<dbReference type="PANTHER" id="PTHR44227:SF3">
    <property type="entry name" value="PROTEIN O-MANNOSYL-TRANSFERASE TMTC4"/>
    <property type="match status" value="1"/>
</dbReference>
<dbReference type="Gene3D" id="1.25.40.10">
    <property type="entry name" value="Tetratricopeptide repeat domain"/>
    <property type="match status" value="1"/>
</dbReference>